<protein>
    <submittedName>
        <fullName evidence="2">Uncharacterized protein At1g47520</fullName>
    </submittedName>
</protein>
<name>Q681H4_ARATH</name>
<dbReference type="InterPro" id="IPR025724">
    <property type="entry name" value="GAG-pre-integrase_dom"/>
</dbReference>
<sequence length="161" mass="18222">MIQLNKNIVLKNILFIPEFRLSLLSISSLTSDLGSRVIFDPTCCEIQDPTRELTIGKGRRIGNLYVLDTKTPSISLNAVVDVGMWNRRLGHPSYSRLDVLSEDLGTSKHKNKDNSYCHDCHLAKHRKLYFPSGNNICNSAFELLHIDVWGPFSEETVDGFK</sequence>
<proteinExistence type="evidence at transcript level"/>
<accession>Q681H4</accession>
<evidence type="ECO:0000313" key="2">
    <source>
        <dbReference type="EMBL" id="BAD43406.1"/>
    </source>
</evidence>
<dbReference type="EMBL" id="AK175643">
    <property type="protein sequence ID" value="BAD43406.1"/>
    <property type="molecule type" value="mRNA"/>
</dbReference>
<gene>
    <name evidence="2" type="ordered locus">At1g47520</name>
</gene>
<reference evidence="2" key="1">
    <citation type="submission" date="2004-09" db="EMBL/GenBank/DDBJ databases">
        <title>Large-scale analysis of RIKEN Arabidopsis full-length (RAFL) cDNAs.</title>
        <authorList>
            <person name="Totoki Y."/>
            <person name="Seki M."/>
            <person name="Ishida J."/>
            <person name="Nakajima M."/>
            <person name="Enju A."/>
            <person name="Kamiya A."/>
            <person name="Narusaka M."/>
            <person name="Shin-i T."/>
            <person name="Nakagawa M."/>
            <person name="Sakamoto N."/>
            <person name="Oishi K."/>
            <person name="Kohara Y."/>
            <person name="Kobayashi M."/>
            <person name="Toyoda A."/>
            <person name="Sakaki Y."/>
            <person name="Sakurai T."/>
            <person name="Iida K."/>
            <person name="Akiyama K."/>
            <person name="Satou M."/>
            <person name="Toyoda T."/>
            <person name="Konagaya A."/>
            <person name="Carninci P."/>
            <person name="Kawai J."/>
            <person name="Hayashizaki Y."/>
            <person name="Shinozaki K."/>
        </authorList>
    </citation>
    <scope>NUCLEOTIDE SEQUENCE</scope>
</reference>
<evidence type="ECO:0000259" key="1">
    <source>
        <dbReference type="Pfam" id="PF13976"/>
    </source>
</evidence>
<feature type="domain" description="GAG-pre-integrase" evidence="1">
    <location>
        <begin position="63"/>
        <end position="125"/>
    </location>
</feature>
<organism evidence="2">
    <name type="scientific">Arabidopsis thaliana</name>
    <name type="common">Mouse-ear cress</name>
    <dbReference type="NCBI Taxonomy" id="3702"/>
    <lineage>
        <taxon>Eukaryota</taxon>
        <taxon>Viridiplantae</taxon>
        <taxon>Streptophyta</taxon>
        <taxon>Embryophyta</taxon>
        <taxon>Tracheophyta</taxon>
        <taxon>Spermatophyta</taxon>
        <taxon>Magnoliopsida</taxon>
        <taxon>eudicotyledons</taxon>
        <taxon>Gunneridae</taxon>
        <taxon>Pentapetalae</taxon>
        <taxon>rosids</taxon>
        <taxon>malvids</taxon>
        <taxon>Brassicales</taxon>
        <taxon>Brassicaceae</taxon>
        <taxon>Camelineae</taxon>
        <taxon>Arabidopsis</taxon>
    </lineage>
</organism>
<dbReference type="Pfam" id="PF13976">
    <property type="entry name" value="gag_pre-integrs"/>
    <property type="match status" value="1"/>
</dbReference>
<dbReference type="AlphaFoldDB" id="Q681H4"/>